<accession>A0A385SWB6</accession>
<keyword evidence="1" id="KW-1133">Transmembrane helix</keyword>
<protein>
    <submittedName>
        <fullName evidence="2">Uncharacterized protein</fullName>
    </submittedName>
</protein>
<feature type="transmembrane region" description="Helical" evidence="1">
    <location>
        <begin position="125"/>
        <end position="144"/>
    </location>
</feature>
<feature type="transmembrane region" description="Helical" evidence="1">
    <location>
        <begin position="40"/>
        <end position="62"/>
    </location>
</feature>
<reference evidence="3" key="1">
    <citation type="submission" date="2018-09" db="EMBL/GenBank/DDBJ databases">
        <title>Chryseolinea sp. KIS68-18 isolated from soil.</title>
        <authorList>
            <person name="Weon H.-Y."/>
            <person name="Kwon S.-W."/>
            <person name="Lee S.A."/>
        </authorList>
    </citation>
    <scope>NUCLEOTIDE SEQUENCE [LARGE SCALE GENOMIC DNA]</scope>
    <source>
        <strain evidence="3">KIS68-18</strain>
    </source>
</reference>
<keyword evidence="1" id="KW-0472">Membrane</keyword>
<keyword evidence="1" id="KW-0812">Transmembrane</keyword>
<sequence length="197" mass="22186">MQQKKDCYETNDEALTTQQSLDIITEMISLTKGNVRNNSVYFLLWGCVIALANLGMFALLLADYSRPYVVWSIAIPAWLITIYMAYRQGRKQRMATHLDRIHLWMWLCFGVVIFTLVGFGRSINYQLNPVVLLISALPTLLSGVMIKFKPLMVGGIFFWACGLLAFVVGSPWQFLVGAVAVTVGYIIPGILLRKKEA</sequence>
<feature type="transmembrane region" description="Helical" evidence="1">
    <location>
        <begin position="174"/>
        <end position="192"/>
    </location>
</feature>
<feature type="transmembrane region" description="Helical" evidence="1">
    <location>
        <begin position="151"/>
        <end position="168"/>
    </location>
</feature>
<dbReference type="AlphaFoldDB" id="A0A385SWB6"/>
<feature type="transmembrane region" description="Helical" evidence="1">
    <location>
        <begin position="98"/>
        <end position="119"/>
    </location>
</feature>
<gene>
    <name evidence="2" type="ORF">D4L85_29480</name>
</gene>
<feature type="transmembrane region" description="Helical" evidence="1">
    <location>
        <begin position="68"/>
        <end position="86"/>
    </location>
</feature>
<evidence type="ECO:0000256" key="1">
    <source>
        <dbReference type="SAM" id="Phobius"/>
    </source>
</evidence>
<dbReference type="Proteomes" id="UP000266183">
    <property type="component" value="Chromosome"/>
</dbReference>
<proteinExistence type="predicted"/>
<dbReference type="EMBL" id="CP032382">
    <property type="protein sequence ID" value="AYB34457.1"/>
    <property type="molecule type" value="Genomic_DNA"/>
</dbReference>
<organism evidence="2 3">
    <name type="scientific">Chryseolinea soli</name>
    <dbReference type="NCBI Taxonomy" id="2321403"/>
    <lineage>
        <taxon>Bacteria</taxon>
        <taxon>Pseudomonadati</taxon>
        <taxon>Bacteroidota</taxon>
        <taxon>Cytophagia</taxon>
        <taxon>Cytophagales</taxon>
        <taxon>Fulvivirgaceae</taxon>
        <taxon>Chryseolinea</taxon>
    </lineage>
</organism>
<evidence type="ECO:0000313" key="2">
    <source>
        <dbReference type="EMBL" id="AYB34457.1"/>
    </source>
</evidence>
<dbReference type="KEGG" id="chk:D4L85_29480"/>
<dbReference type="RefSeq" id="WP_119757716.1">
    <property type="nucleotide sequence ID" value="NZ_CP032382.1"/>
</dbReference>
<name>A0A385SWB6_9BACT</name>
<dbReference type="OrthoDB" id="670335at2"/>
<keyword evidence="3" id="KW-1185">Reference proteome</keyword>
<evidence type="ECO:0000313" key="3">
    <source>
        <dbReference type="Proteomes" id="UP000266183"/>
    </source>
</evidence>